<keyword evidence="8" id="KW-0675">Receptor</keyword>
<evidence type="ECO:0000256" key="10">
    <source>
        <dbReference type="PROSITE-ProRule" id="PRU01360"/>
    </source>
</evidence>
<protein>
    <submittedName>
        <fullName evidence="15">Vitamin B12 transporter BtuB</fullName>
    </submittedName>
</protein>
<feature type="domain" description="TonB-dependent receptor plug" evidence="14">
    <location>
        <begin position="47"/>
        <end position="157"/>
    </location>
</feature>
<dbReference type="GO" id="GO:0015344">
    <property type="term" value="F:siderophore uptake transmembrane transporter activity"/>
    <property type="evidence" value="ECO:0007669"/>
    <property type="project" value="TreeGrafter"/>
</dbReference>
<evidence type="ECO:0000256" key="3">
    <source>
        <dbReference type="ARBA" id="ARBA00022452"/>
    </source>
</evidence>
<evidence type="ECO:0000256" key="8">
    <source>
        <dbReference type="ARBA" id="ARBA00023170"/>
    </source>
</evidence>
<dbReference type="Gene3D" id="2.170.130.10">
    <property type="entry name" value="TonB-dependent receptor, plug domain"/>
    <property type="match status" value="1"/>
</dbReference>
<evidence type="ECO:0000256" key="4">
    <source>
        <dbReference type="ARBA" id="ARBA00022692"/>
    </source>
</evidence>
<dbReference type="InterPro" id="IPR039426">
    <property type="entry name" value="TonB-dep_rcpt-like"/>
</dbReference>
<dbReference type="Gene3D" id="2.40.170.20">
    <property type="entry name" value="TonB-dependent receptor, beta-barrel domain"/>
    <property type="match status" value="1"/>
</dbReference>
<keyword evidence="2 10" id="KW-0813">Transport</keyword>
<dbReference type="InterPro" id="IPR036942">
    <property type="entry name" value="Beta-barrel_TonB_sf"/>
</dbReference>
<dbReference type="CDD" id="cd01347">
    <property type="entry name" value="ligand_gated_channel"/>
    <property type="match status" value="1"/>
</dbReference>
<dbReference type="OrthoDB" id="337377at2"/>
<comment type="subcellular location">
    <subcellularLocation>
        <location evidence="1 10">Cell outer membrane</location>
        <topology evidence="1 10">Multi-pass membrane protein</topology>
    </subcellularLocation>
</comment>
<evidence type="ECO:0000313" key="16">
    <source>
        <dbReference type="Proteomes" id="UP000276437"/>
    </source>
</evidence>
<proteinExistence type="inferred from homology"/>
<feature type="signal peptide" evidence="12">
    <location>
        <begin position="1"/>
        <end position="26"/>
    </location>
</feature>
<dbReference type="GO" id="GO:0044718">
    <property type="term" value="P:siderophore transmembrane transport"/>
    <property type="evidence" value="ECO:0007669"/>
    <property type="project" value="TreeGrafter"/>
</dbReference>
<accession>A0A348AEE6</accession>
<evidence type="ECO:0000256" key="7">
    <source>
        <dbReference type="ARBA" id="ARBA00023136"/>
    </source>
</evidence>
<keyword evidence="3 10" id="KW-1134">Transmembrane beta strand</keyword>
<name>A0A348AEE6_9FIRM</name>
<dbReference type="InterPro" id="IPR012910">
    <property type="entry name" value="Plug_dom"/>
</dbReference>
<dbReference type="InterPro" id="IPR037066">
    <property type="entry name" value="Plug_dom_sf"/>
</dbReference>
<dbReference type="Pfam" id="PF00593">
    <property type="entry name" value="TonB_dep_Rec_b-barrel"/>
    <property type="match status" value="1"/>
</dbReference>
<dbReference type="GO" id="GO:0009279">
    <property type="term" value="C:cell outer membrane"/>
    <property type="evidence" value="ECO:0007669"/>
    <property type="project" value="UniProtKB-SubCell"/>
</dbReference>
<gene>
    <name evidence="15" type="primary">btuB_2</name>
    <name evidence="15" type="ORF">MAMMFC1_00077</name>
</gene>
<sequence length="644" mass="72079">MNKRQKKILCTLIGSAFILSMAEAAAQEQEYNLDEYVVTANRIPLKQAETAASVKVITRDEIEKSGYTRVPEILEKAGLSIFDSGSAGYSQSSVFINGDDRVLVLVDGRKINKENDLGGGKMKLNLNLLPSVKSIERIEIVRGPASSLYGSDAAGGVINIITRKATANETALEMQGGNWGMRNYSLRTEGRENGFGYFITAERRELDHFEYKDARTGQVKRMPNSAVDEDAISVRLDKELSEGRSLSLYLEYINSKKGYFLAPPGYPYHFPTSYEVNRNNTADLTYRWKNRTGADGYFKVYYSSDLREIPNYMEGYPSAVDKWSVTSRTTGTDWQDNWRITDRYDLVGGVSWRQVNVDIPKGGIFNKKIENSALFLENRWRLPADWTLTAGMRHDDYNLFGGQSTVRLTANRKINNDTNIFASWGQVFRTPNIEQLYSTGVPRGNPNLRPETGDTVMIGVNTKLAGNTKLQASIFSSRLDDAIVRVSTNVVGVPYSFDNVSKQKRQGLNLDLTRQLSPLWNISAGYAYVQVQQKVQGAANYTDDPENNQPNGYRFSADYSGGKWDAGLTLRGATGLSRAAFTTSSYWVVDLSAKYKISPDLIASFKVYNLANTAYEVRGVTAPNPIGFYPMAARHFYLGLERRM</sequence>
<dbReference type="EMBL" id="AP018449">
    <property type="protein sequence ID" value="BBB89444.1"/>
    <property type="molecule type" value="Genomic_DNA"/>
</dbReference>
<keyword evidence="4 10" id="KW-0812">Transmembrane</keyword>
<comment type="similarity">
    <text evidence="10 11">Belongs to the TonB-dependent receptor family.</text>
</comment>
<evidence type="ECO:0000256" key="1">
    <source>
        <dbReference type="ARBA" id="ARBA00004571"/>
    </source>
</evidence>
<evidence type="ECO:0000256" key="2">
    <source>
        <dbReference type="ARBA" id="ARBA00022448"/>
    </source>
</evidence>
<feature type="domain" description="TonB-dependent receptor-like beta-barrel" evidence="13">
    <location>
        <begin position="368"/>
        <end position="610"/>
    </location>
</feature>
<evidence type="ECO:0000259" key="14">
    <source>
        <dbReference type="Pfam" id="PF07715"/>
    </source>
</evidence>
<feature type="chain" id="PRO_5016782135" evidence="12">
    <location>
        <begin position="27"/>
        <end position="644"/>
    </location>
</feature>
<dbReference type="SUPFAM" id="SSF56935">
    <property type="entry name" value="Porins"/>
    <property type="match status" value="1"/>
</dbReference>
<keyword evidence="16" id="KW-1185">Reference proteome</keyword>
<keyword evidence="9 10" id="KW-0998">Cell outer membrane</keyword>
<evidence type="ECO:0000256" key="5">
    <source>
        <dbReference type="ARBA" id="ARBA00022729"/>
    </source>
</evidence>
<dbReference type="InterPro" id="IPR000531">
    <property type="entry name" value="Beta-barrel_TonB"/>
</dbReference>
<dbReference type="Proteomes" id="UP000276437">
    <property type="component" value="Chromosome"/>
</dbReference>
<organism evidence="15 16">
    <name type="scientific">Methylomusa anaerophila</name>
    <dbReference type="NCBI Taxonomy" id="1930071"/>
    <lineage>
        <taxon>Bacteria</taxon>
        <taxon>Bacillati</taxon>
        <taxon>Bacillota</taxon>
        <taxon>Negativicutes</taxon>
        <taxon>Selenomonadales</taxon>
        <taxon>Sporomusaceae</taxon>
        <taxon>Methylomusa</taxon>
    </lineage>
</organism>
<keyword evidence="7 10" id="KW-0472">Membrane</keyword>
<reference evidence="15 16" key="1">
    <citation type="journal article" date="2018" name="Int. J. Syst. Evol. Microbiol.">
        <title>Methylomusa anaerophila gen. nov., sp. nov., an anaerobic methanol-utilizing bacterium isolated from a microbial fuel cell.</title>
        <authorList>
            <person name="Amano N."/>
            <person name="Yamamuro A."/>
            <person name="Miyahara M."/>
            <person name="Kouzuma A."/>
            <person name="Abe T."/>
            <person name="Watanabe K."/>
        </authorList>
    </citation>
    <scope>NUCLEOTIDE SEQUENCE [LARGE SCALE GENOMIC DNA]</scope>
    <source>
        <strain evidence="15 16">MMFC1</strain>
    </source>
</reference>
<dbReference type="PROSITE" id="PS52016">
    <property type="entry name" value="TONB_DEPENDENT_REC_3"/>
    <property type="match status" value="1"/>
</dbReference>
<dbReference type="RefSeq" id="WP_126305585.1">
    <property type="nucleotide sequence ID" value="NZ_AP018449.1"/>
</dbReference>
<evidence type="ECO:0000256" key="9">
    <source>
        <dbReference type="ARBA" id="ARBA00023237"/>
    </source>
</evidence>
<keyword evidence="5 12" id="KW-0732">Signal</keyword>
<evidence type="ECO:0000259" key="13">
    <source>
        <dbReference type="Pfam" id="PF00593"/>
    </source>
</evidence>
<dbReference type="PANTHER" id="PTHR30069:SF29">
    <property type="entry name" value="HEMOGLOBIN AND HEMOGLOBIN-HAPTOGLOBIN-BINDING PROTEIN 1-RELATED"/>
    <property type="match status" value="1"/>
</dbReference>
<evidence type="ECO:0000256" key="11">
    <source>
        <dbReference type="RuleBase" id="RU003357"/>
    </source>
</evidence>
<dbReference type="PANTHER" id="PTHR30069">
    <property type="entry name" value="TONB-DEPENDENT OUTER MEMBRANE RECEPTOR"/>
    <property type="match status" value="1"/>
</dbReference>
<dbReference type="AlphaFoldDB" id="A0A348AEE6"/>
<keyword evidence="6 11" id="KW-0798">TonB box</keyword>
<dbReference type="KEGG" id="mana:MAMMFC1_00077"/>
<dbReference type="Pfam" id="PF07715">
    <property type="entry name" value="Plug"/>
    <property type="match status" value="1"/>
</dbReference>
<evidence type="ECO:0000256" key="12">
    <source>
        <dbReference type="SAM" id="SignalP"/>
    </source>
</evidence>
<evidence type="ECO:0000256" key="6">
    <source>
        <dbReference type="ARBA" id="ARBA00023077"/>
    </source>
</evidence>
<evidence type="ECO:0000313" key="15">
    <source>
        <dbReference type="EMBL" id="BBB89444.1"/>
    </source>
</evidence>